<dbReference type="OrthoDB" id="6736570at2759"/>
<organism evidence="2 3">
    <name type="scientific">Danaus chrysippus</name>
    <name type="common">African queen</name>
    <dbReference type="NCBI Taxonomy" id="151541"/>
    <lineage>
        <taxon>Eukaryota</taxon>
        <taxon>Metazoa</taxon>
        <taxon>Ecdysozoa</taxon>
        <taxon>Arthropoda</taxon>
        <taxon>Hexapoda</taxon>
        <taxon>Insecta</taxon>
        <taxon>Pterygota</taxon>
        <taxon>Neoptera</taxon>
        <taxon>Endopterygota</taxon>
        <taxon>Lepidoptera</taxon>
        <taxon>Glossata</taxon>
        <taxon>Ditrysia</taxon>
        <taxon>Papilionoidea</taxon>
        <taxon>Nymphalidae</taxon>
        <taxon>Danainae</taxon>
        <taxon>Danaini</taxon>
        <taxon>Danaina</taxon>
        <taxon>Danaus</taxon>
        <taxon>Anosia</taxon>
    </lineage>
</organism>
<dbReference type="PANTHER" id="PTHR10174:SF213">
    <property type="entry name" value="CRAL-TRIO DOMAIN-CONTAINING PROTEIN"/>
    <property type="match status" value="1"/>
</dbReference>
<proteinExistence type="predicted"/>
<name>A0A8J2QA42_9NEOP</name>
<dbReference type="Proteomes" id="UP000789524">
    <property type="component" value="Unassembled WGS sequence"/>
</dbReference>
<dbReference type="SUPFAM" id="SSF52087">
    <property type="entry name" value="CRAL/TRIO domain"/>
    <property type="match status" value="1"/>
</dbReference>
<reference evidence="2" key="1">
    <citation type="submission" date="2021-09" db="EMBL/GenBank/DDBJ databases">
        <authorList>
            <person name="Martin H S."/>
        </authorList>
    </citation>
    <scope>NUCLEOTIDE SEQUENCE</scope>
</reference>
<dbReference type="AlphaFoldDB" id="A0A8J2QA42"/>
<dbReference type="CDD" id="cd00170">
    <property type="entry name" value="SEC14"/>
    <property type="match status" value="1"/>
</dbReference>
<evidence type="ECO:0000313" key="3">
    <source>
        <dbReference type="Proteomes" id="UP000789524"/>
    </source>
</evidence>
<dbReference type="GO" id="GO:1902936">
    <property type="term" value="F:phosphatidylinositol bisphosphate binding"/>
    <property type="evidence" value="ECO:0007669"/>
    <property type="project" value="TreeGrafter"/>
</dbReference>
<dbReference type="InterPro" id="IPR036273">
    <property type="entry name" value="CRAL/TRIO_N_dom_sf"/>
</dbReference>
<dbReference type="Gene3D" id="3.40.525.10">
    <property type="entry name" value="CRAL-TRIO lipid binding domain"/>
    <property type="match status" value="1"/>
</dbReference>
<comment type="caution">
    <text evidence="2">The sequence shown here is derived from an EMBL/GenBank/DDBJ whole genome shotgun (WGS) entry which is preliminary data.</text>
</comment>
<dbReference type="Pfam" id="PF00650">
    <property type="entry name" value="CRAL_TRIO"/>
    <property type="match status" value="1"/>
</dbReference>
<dbReference type="GO" id="GO:0016020">
    <property type="term" value="C:membrane"/>
    <property type="evidence" value="ECO:0007669"/>
    <property type="project" value="TreeGrafter"/>
</dbReference>
<dbReference type="PANTHER" id="PTHR10174">
    <property type="entry name" value="ALPHA-TOCOPHEROL TRANSFER PROTEIN-RELATED"/>
    <property type="match status" value="1"/>
</dbReference>
<dbReference type="EMBL" id="CAKASE010000043">
    <property type="protein sequence ID" value="CAG9558960.1"/>
    <property type="molecule type" value="Genomic_DNA"/>
</dbReference>
<dbReference type="PROSITE" id="PS50191">
    <property type="entry name" value="CRAL_TRIO"/>
    <property type="match status" value="1"/>
</dbReference>
<feature type="domain" description="CRAL-TRIO" evidence="1">
    <location>
        <begin position="112"/>
        <end position="261"/>
    </location>
</feature>
<evidence type="ECO:0000259" key="1">
    <source>
        <dbReference type="PROSITE" id="PS50191"/>
    </source>
</evidence>
<gene>
    <name evidence="2" type="ORF">DCHRY22_LOCUS921</name>
</gene>
<dbReference type="SUPFAM" id="SSF46938">
    <property type="entry name" value="CRAL/TRIO N-terminal domain"/>
    <property type="match status" value="1"/>
</dbReference>
<keyword evidence="3" id="KW-1185">Reference proteome</keyword>
<dbReference type="InterPro" id="IPR036865">
    <property type="entry name" value="CRAL-TRIO_dom_sf"/>
</dbReference>
<evidence type="ECO:0000313" key="2">
    <source>
        <dbReference type="EMBL" id="CAG9558960.1"/>
    </source>
</evidence>
<protein>
    <submittedName>
        <fullName evidence="2">(African queen) hypothetical protein</fullName>
    </submittedName>
</protein>
<dbReference type="SMART" id="SM00516">
    <property type="entry name" value="SEC14"/>
    <property type="match status" value="1"/>
</dbReference>
<dbReference type="InterPro" id="IPR001251">
    <property type="entry name" value="CRAL-TRIO_dom"/>
</dbReference>
<sequence>MAVELEYDYDAAIAAMDKFCQEDFNALKEWTKKLDKSKYVPKDLTDKQLLLFYNACYGDIERSKTCIERYYNLRKNTPEIFDNRCLSSDELQPSVEALEFSVLPEKSHDGYDLIYHRLHYTEPSKYHFEPGCKLLFMTVDSCLHKRGPQPGYIFLFDMQGVKLGHLTRVSLSFQKDRQRSLRKFFQYVQEAMPVRMRAIHVFNTEPILDKLLLLIRPFMDKKFFDMIKFHHKNEDLENFYQTVIPRSALPPLHGGTLPDTQTLHKKCMQTLKALEPYFKAEEEQRINALPDKKRDKALERSFKHLDID</sequence>
<accession>A0A8J2QA42</accession>